<dbReference type="Gene3D" id="4.10.240.10">
    <property type="entry name" value="Zn(2)-C6 fungal-type DNA-binding domain"/>
    <property type="match status" value="1"/>
</dbReference>
<sequence>MENRRCWAEILPDQVASSSEDFASVMIDPRTRLLNPNMEHRNVVIRRVRRKQHSSCDQCRKAKRACDAAHTVGTVLMDGRKQQSSYAKSVNREERQQGSAAKCSNCQKSGRDCTFSWLQDIPSYKAADGVKKKQQQQQQQQHRSTAHLSRDQVMFQTDTPQLANPSDTRRSQAGSKFDQQTQSWDFNPIANEALGDSGWHGDRTGQQDPTWRNQELGSCGSGSDWHIDNTGIENLMSGGTSTDDGLEFSDLGWTQDTSSFGDISFPMPQGDGLLFPSTEPFTAPACSTFETHVSPSILSGESLVSGTNRWLLAQNWLHVYHDSFENALSCWLTERNCPYTLSQKPDSQLHTGNNYSAIWGPQWSNRIYARVCSLDRFLNSIPGKGLSKTDSSLAGKALHAAVMAFGVQWAQAGPRGDMRNYSSSTGSMSNVHEDMHLPAADEFGRSVQETLWYQARQALQNAAGVQSYRVAFANIIFSLTQKPLKLEDWIQNSNWRSRLNGSEADIDRDLFSEYGPLSGKEDIESRWQVLQDIINADGPPIYLEAALRQLIASRWTWERRQRRQSLQGRSSRNSRSFNLVQTTDSTPIPTEEHRETFKLLSWLAIMFDTISSAMLQRPLVVSDEDSKIESSDPWDACDSGNAQKSQGTKQNSAKTFDLDGWTPDSLSETRRESMSSDLWGTLFLEKSRSRYFQCGDQGQFYFSLGEASTILCDAAPVKVLLFRKVGRIQKLMSRRATSEDLELAVDEALGVYAFWNDTYGKFISYCIANHHDLPPRIQSWYIVLAGHWHLGAMLLADAVEEMDQAGLSQTFQRNIRRTSDFSNSMRRSNAITVSELCRCSLHGPSLSFPKAREFSYPVNQVALLSEPWTVVLIQSFSRAGYIFIRYLMSWDQWTDKLWSNEDDERYQLRTRCSYCIEGLLNLANKSDMAFLAAKFLKDCLRNA</sequence>
<feature type="region of interest" description="Disordered" evidence="5">
    <location>
        <begin position="126"/>
        <end position="180"/>
    </location>
</feature>
<evidence type="ECO:0000256" key="3">
    <source>
        <dbReference type="ARBA" id="ARBA00023163"/>
    </source>
</evidence>
<dbReference type="OrthoDB" id="5958943at2759"/>
<feature type="region of interest" description="Disordered" evidence="5">
    <location>
        <begin position="80"/>
        <end position="108"/>
    </location>
</feature>
<dbReference type="GO" id="GO:0000981">
    <property type="term" value="F:DNA-binding transcription factor activity, RNA polymerase II-specific"/>
    <property type="evidence" value="ECO:0007669"/>
    <property type="project" value="InterPro"/>
</dbReference>
<accession>A0A0D2DJI4</accession>
<reference evidence="7 8" key="1">
    <citation type="submission" date="2015-01" db="EMBL/GenBank/DDBJ databases">
        <title>The Genome Sequence of Exophiala oligosperma CBS72588.</title>
        <authorList>
            <consortium name="The Broad Institute Genomics Platform"/>
            <person name="Cuomo C."/>
            <person name="de Hoog S."/>
            <person name="Gorbushina A."/>
            <person name="Stielow B."/>
            <person name="Teixiera M."/>
            <person name="Abouelleil A."/>
            <person name="Chapman S.B."/>
            <person name="Priest M."/>
            <person name="Young S.K."/>
            <person name="Wortman J."/>
            <person name="Nusbaum C."/>
            <person name="Birren B."/>
        </authorList>
    </citation>
    <scope>NUCLEOTIDE SEQUENCE [LARGE SCALE GENOMIC DNA]</scope>
    <source>
        <strain evidence="7 8">CBS 72588</strain>
    </source>
</reference>
<dbReference type="SMART" id="SM00066">
    <property type="entry name" value="GAL4"/>
    <property type="match status" value="1"/>
</dbReference>
<evidence type="ECO:0000256" key="1">
    <source>
        <dbReference type="ARBA" id="ARBA00023015"/>
    </source>
</evidence>
<keyword evidence="8" id="KW-1185">Reference proteome</keyword>
<keyword evidence="1" id="KW-0805">Transcription regulation</keyword>
<feature type="compositionally biased region" description="Polar residues" evidence="5">
    <location>
        <begin position="154"/>
        <end position="180"/>
    </location>
</feature>
<evidence type="ECO:0000313" key="8">
    <source>
        <dbReference type="Proteomes" id="UP000053342"/>
    </source>
</evidence>
<dbReference type="GO" id="GO:0003677">
    <property type="term" value="F:DNA binding"/>
    <property type="evidence" value="ECO:0007669"/>
    <property type="project" value="UniProtKB-KW"/>
</dbReference>
<feature type="compositionally biased region" description="Polar residues" evidence="5">
    <location>
        <begin position="97"/>
        <end position="108"/>
    </location>
</feature>
<evidence type="ECO:0000256" key="5">
    <source>
        <dbReference type="SAM" id="MobiDB-lite"/>
    </source>
</evidence>
<dbReference type="HOGENOM" id="CLU_006237_0_0_1"/>
<dbReference type="GeneID" id="27356358"/>
<evidence type="ECO:0000259" key="6">
    <source>
        <dbReference type="SMART" id="SM00066"/>
    </source>
</evidence>
<keyword evidence="3" id="KW-0804">Transcription</keyword>
<evidence type="ECO:0000256" key="2">
    <source>
        <dbReference type="ARBA" id="ARBA00023125"/>
    </source>
</evidence>
<organism evidence="7 8">
    <name type="scientific">Exophiala oligosperma</name>
    <dbReference type="NCBI Taxonomy" id="215243"/>
    <lineage>
        <taxon>Eukaryota</taxon>
        <taxon>Fungi</taxon>
        <taxon>Dikarya</taxon>
        <taxon>Ascomycota</taxon>
        <taxon>Pezizomycotina</taxon>
        <taxon>Eurotiomycetes</taxon>
        <taxon>Chaetothyriomycetidae</taxon>
        <taxon>Chaetothyriales</taxon>
        <taxon>Herpotrichiellaceae</taxon>
        <taxon>Exophiala</taxon>
    </lineage>
</organism>
<evidence type="ECO:0000313" key="7">
    <source>
        <dbReference type="EMBL" id="KIW43148.1"/>
    </source>
</evidence>
<gene>
    <name evidence="7" type="ORF">PV06_04284</name>
</gene>
<feature type="compositionally biased region" description="Polar residues" evidence="5">
    <location>
        <begin position="206"/>
        <end position="216"/>
    </location>
</feature>
<dbReference type="SUPFAM" id="SSF57701">
    <property type="entry name" value="Zn2/Cys6 DNA-binding domain"/>
    <property type="match status" value="1"/>
</dbReference>
<dbReference type="AlphaFoldDB" id="A0A0D2DJI4"/>
<feature type="region of interest" description="Disordered" evidence="5">
    <location>
        <begin position="566"/>
        <end position="590"/>
    </location>
</feature>
<feature type="region of interest" description="Disordered" evidence="5">
    <location>
        <begin position="194"/>
        <end position="224"/>
    </location>
</feature>
<keyword evidence="2" id="KW-0238">DNA-binding</keyword>
<dbReference type="InterPro" id="IPR036864">
    <property type="entry name" value="Zn2-C6_fun-type_DNA-bd_sf"/>
</dbReference>
<dbReference type="EMBL" id="KN847335">
    <property type="protein sequence ID" value="KIW43148.1"/>
    <property type="molecule type" value="Genomic_DNA"/>
</dbReference>
<feature type="compositionally biased region" description="Polar residues" evidence="5">
    <location>
        <begin position="577"/>
        <end position="588"/>
    </location>
</feature>
<feature type="compositionally biased region" description="Polar residues" evidence="5">
    <location>
        <begin position="640"/>
        <end position="654"/>
    </location>
</feature>
<keyword evidence="4" id="KW-0539">Nucleus</keyword>
<dbReference type="PANTHER" id="PTHR46910:SF1">
    <property type="entry name" value="MISCELLANEOUS ZN(II)2CYS6 TRANSCRIPTION FACTOR (EUROFUNG)-RELATED"/>
    <property type="match status" value="1"/>
</dbReference>
<dbReference type="VEuPathDB" id="FungiDB:PV06_04284"/>
<feature type="compositionally biased region" description="Low complexity" evidence="5">
    <location>
        <begin position="566"/>
        <end position="576"/>
    </location>
</feature>
<feature type="region of interest" description="Disordered" evidence="5">
    <location>
        <begin position="630"/>
        <end position="654"/>
    </location>
</feature>
<dbReference type="InterPro" id="IPR001138">
    <property type="entry name" value="Zn2Cys6_DnaBD"/>
</dbReference>
<feature type="domain" description="Zn(2)-C6 fungal-type" evidence="6">
    <location>
        <begin position="50"/>
        <end position="124"/>
    </location>
</feature>
<name>A0A0D2DJI4_9EURO</name>
<dbReference type="STRING" id="215243.A0A0D2DJI4"/>
<dbReference type="InterPro" id="IPR050987">
    <property type="entry name" value="AtrR-like"/>
</dbReference>
<protein>
    <recommendedName>
        <fullName evidence="6">Zn(2)-C6 fungal-type domain-containing protein</fullName>
    </recommendedName>
</protein>
<proteinExistence type="predicted"/>
<dbReference type="Proteomes" id="UP000053342">
    <property type="component" value="Unassembled WGS sequence"/>
</dbReference>
<dbReference type="RefSeq" id="XP_016263364.1">
    <property type="nucleotide sequence ID" value="XM_016405158.1"/>
</dbReference>
<dbReference type="PANTHER" id="PTHR46910">
    <property type="entry name" value="TRANSCRIPTION FACTOR PDR1"/>
    <property type="match status" value="1"/>
</dbReference>
<dbReference type="CDD" id="cd00067">
    <property type="entry name" value="GAL4"/>
    <property type="match status" value="1"/>
</dbReference>
<evidence type="ECO:0000256" key="4">
    <source>
        <dbReference type="ARBA" id="ARBA00023242"/>
    </source>
</evidence>
<dbReference type="GO" id="GO:0008270">
    <property type="term" value="F:zinc ion binding"/>
    <property type="evidence" value="ECO:0007669"/>
    <property type="project" value="InterPro"/>
</dbReference>